<dbReference type="Proteomes" id="UP000800092">
    <property type="component" value="Unassembled WGS sequence"/>
</dbReference>
<sequence length="415" mass="46728">MTQAHIQQFGFVGSLRLLQTLLVKHALQVSHRRMQRFNSVSEKNLPSATSGVGRSLILQFPLPEKSLRVLRSLRAKLTPLSVVPTVRILLKELDEDIRDLEKLIQSNNLKQNHTRDRAKSPVFSPVRLHDITTSSSRSSGARSVHARARQTRGRSEEEQAVHDMSGALPEGAQAPLQDDSQLVRDIAPIEQTQGLGSRGHLIAAAHQKDERLRLGQIWRCGPRAFINDIFRREISRRLQDGEEIRLLDKETVAFLEEKLKNTALQDGESRVEDRGRRRHRDDISQSREMRRARRRGNDSTGSESAMGLSAPSTSMALIERPIPVEFASHSQASGSNTHDQSDIRSHDTEGMLVRYGDEPVESRDIRYGSRTYQNIDADEGRPLRSATVMRRGDRSSLAPAERSTDGWSKVDSCIH</sequence>
<evidence type="ECO:0000313" key="2">
    <source>
        <dbReference type="EMBL" id="KAF2229142.1"/>
    </source>
</evidence>
<feature type="compositionally biased region" description="Polar residues" evidence="1">
    <location>
        <begin position="328"/>
        <end position="338"/>
    </location>
</feature>
<feature type="compositionally biased region" description="Basic and acidic residues" evidence="1">
    <location>
        <begin position="267"/>
        <end position="289"/>
    </location>
</feature>
<organism evidence="2 3">
    <name type="scientific">Viridothelium virens</name>
    <name type="common">Speckled blister lichen</name>
    <name type="synonym">Trypethelium virens</name>
    <dbReference type="NCBI Taxonomy" id="1048519"/>
    <lineage>
        <taxon>Eukaryota</taxon>
        <taxon>Fungi</taxon>
        <taxon>Dikarya</taxon>
        <taxon>Ascomycota</taxon>
        <taxon>Pezizomycotina</taxon>
        <taxon>Dothideomycetes</taxon>
        <taxon>Dothideomycetes incertae sedis</taxon>
        <taxon>Trypetheliales</taxon>
        <taxon>Trypetheliaceae</taxon>
        <taxon>Viridothelium</taxon>
    </lineage>
</organism>
<protein>
    <submittedName>
        <fullName evidence="2">Uncharacterized protein</fullName>
    </submittedName>
</protein>
<proteinExistence type="predicted"/>
<keyword evidence="3" id="KW-1185">Reference proteome</keyword>
<dbReference type="AlphaFoldDB" id="A0A6A6GTN7"/>
<feature type="region of interest" description="Disordered" evidence="1">
    <location>
        <begin position="111"/>
        <end position="173"/>
    </location>
</feature>
<gene>
    <name evidence="2" type="ORF">EV356DRAFT_511708</name>
</gene>
<dbReference type="EMBL" id="ML991873">
    <property type="protein sequence ID" value="KAF2229142.1"/>
    <property type="molecule type" value="Genomic_DNA"/>
</dbReference>
<evidence type="ECO:0000256" key="1">
    <source>
        <dbReference type="SAM" id="MobiDB-lite"/>
    </source>
</evidence>
<name>A0A6A6GTN7_VIRVR</name>
<feature type="region of interest" description="Disordered" evidence="1">
    <location>
        <begin position="265"/>
        <end position="312"/>
    </location>
</feature>
<feature type="region of interest" description="Disordered" evidence="1">
    <location>
        <begin position="376"/>
        <end position="415"/>
    </location>
</feature>
<dbReference type="OrthoDB" id="3946087at2759"/>
<feature type="region of interest" description="Disordered" evidence="1">
    <location>
        <begin position="328"/>
        <end position="347"/>
    </location>
</feature>
<accession>A0A6A6GTN7</accession>
<evidence type="ECO:0000313" key="3">
    <source>
        <dbReference type="Proteomes" id="UP000800092"/>
    </source>
</evidence>
<reference evidence="2" key="1">
    <citation type="journal article" date="2020" name="Stud. Mycol.">
        <title>101 Dothideomycetes genomes: a test case for predicting lifestyles and emergence of pathogens.</title>
        <authorList>
            <person name="Haridas S."/>
            <person name="Albert R."/>
            <person name="Binder M."/>
            <person name="Bloem J."/>
            <person name="Labutti K."/>
            <person name="Salamov A."/>
            <person name="Andreopoulos B."/>
            <person name="Baker S."/>
            <person name="Barry K."/>
            <person name="Bills G."/>
            <person name="Bluhm B."/>
            <person name="Cannon C."/>
            <person name="Castanera R."/>
            <person name="Culley D."/>
            <person name="Daum C."/>
            <person name="Ezra D."/>
            <person name="Gonzalez J."/>
            <person name="Henrissat B."/>
            <person name="Kuo A."/>
            <person name="Liang C."/>
            <person name="Lipzen A."/>
            <person name="Lutzoni F."/>
            <person name="Magnuson J."/>
            <person name="Mondo S."/>
            <person name="Nolan M."/>
            <person name="Ohm R."/>
            <person name="Pangilinan J."/>
            <person name="Park H.-J."/>
            <person name="Ramirez L."/>
            <person name="Alfaro M."/>
            <person name="Sun H."/>
            <person name="Tritt A."/>
            <person name="Yoshinaga Y."/>
            <person name="Zwiers L.-H."/>
            <person name="Turgeon B."/>
            <person name="Goodwin S."/>
            <person name="Spatafora J."/>
            <person name="Crous P."/>
            <person name="Grigoriev I."/>
        </authorList>
    </citation>
    <scope>NUCLEOTIDE SEQUENCE</scope>
    <source>
        <strain evidence="2">Tuck. ex Michener</strain>
    </source>
</reference>
<feature type="compositionally biased region" description="Low complexity" evidence="1">
    <location>
        <begin position="134"/>
        <end position="143"/>
    </location>
</feature>